<name>A0A6V8HHK2_TALPI</name>
<organism evidence="2 3">
    <name type="scientific">Talaromyces pinophilus</name>
    <name type="common">Penicillium pinophilum</name>
    <dbReference type="NCBI Taxonomy" id="128442"/>
    <lineage>
        <taxon>Eukaryota</taxon>
        <taxon>Fungi</taxon>
        <taxon>Dikarya</taxon>
        <taxon>Ascomycota</taxon>
        <taxon>Pezizomycotina</taxon>
        <taxon>Eurotiomycetes</taxon>
        <taxon>Eurotiomycetidae</taxon>
        <taxon>Eurotiales</taxon>
        <taxon>Trichocomaceae</taxon>
        <taxon>Talaromyces</taxon>
        <taxon>Talaromyces sect. Talaromyces</taxon>
    </lineage>
</organism>
<proteinExistence type="predicted"/>
<dbReference type="EMBL" id="DF933837">
    <property type="protein sequence ID" value="GAM41110.1"/>
    <property type="molecule type" value="Genomic_DNA"/>
</dbReference>
<evidence type="ECO:0000313" key="2">
    <source>
        <dbReference type="EMBL" id="GAM41110.1"/>
    </source>
</evidence>
<gene>
    <name evidence="2" type="ORF">TCE0_041f13983</name>
</gene>
<dbReference type="AlphaFoldDB" id="A0A6V8HHK2"/>
<dbReference type="InterPro" id="IPR045518">
    <property type="entry name" value="2EXR"/>
</dbReference>
<comment type="caution">
    <text evidence="2">The sequence shown here is derived from an EMBL/GenBank/DDBJ whole genome shotgun (WGS) entry which is preliminary data.</text>
</comment>
<reference evidence="3" key="1">
    <citation type="journal article" date="2015" name="Genome Announc.">
        <title>Draft genome sequence of Talaromyces cellulolyticus strain Y-94, a source of lignocellulosic biomass-degrading enzymes.</title>
        <authorList>
            <person name="Fujii T."/>
            <person name="Koike H."/>
            <person name="Sawayama S."/>
            <person name="Yano S."/>
            <person name="Inoue H."/>
        </authorList>
    </citation>
    <scope>NUCLEOTIDE SEQUENCE [LARGE SCALE GENOMIC DNA]</scope>
    <source>
        <strain evidence="3">Y-94</strain>
    </source>
</reference>
<dbReference type="Proteomes" id="UP000053095">
    <property type="component" value="Unassembled WGS sequence"/>
</dbReference>
<evidence type="ECO:0000313" key="3">
    <source>
        <dbReference type="Proteomes" id="UP000053095"/>
    </source>
</evidence>
<dbReference type="Pfam" id="PF20150">
    <property type="entry name" value="2EXR"/>
    <property type="match status" value="1"/>
</dbReference>
<sequence>MTYSTVKNAMGEFTIFIKLPPELRLHIWCHALPSEDEFPNKDTQTLYTYRTGFWYLENQHDKPLNLDWRLLKARAHMPLLFVNYEARSVALAWLRDHDMQLHECIDQHYKAAAIRSLIPKYDLRHDVIYLGKSVLDDFCKEPYDLLDKLDLKNQQDLIHARKWKEFSRLSNMRFGNFAVSEDLFIKNARSLDKLIRMFSWPSVLYVIVNAPAAHETDPVQESCLWRLEVLDYPQRRFLIWSQRHGGFEAWEPEYIVDEDQYRQLEIAGRHLMKGLCNRGPRSFRIQPALAIRK</sequence>
<evidence type="ECO:0000259" key="1">
    <source>
        <dbReference type="Pfam" id="PF20150"/>
    </source>
</evidence>
<keyword evidence="3" id="KW-1185">Reference proteome</keyword>
<protein>
    <recommendedName>
        <fullName evidence="1">2EXR domain-containing protein</fullName>
    </recommendedName>
</protein>
<accession>A0A6V8HHK2</accession>
<feature type="domain" description="2EXR" evidence="1">
    <location>
        <begin position="13"/>
        <end position="96"/>
    </location>
</feature>